<keyword evidence="2" id="KW-1185">Reference proteome</keyword>
<gene>
    <name evidence="1" type="ORF">BV22DRAFT_865823</name>
</gene>
<accession>A0ACB8B283</accession>
<name>A0ACB8B283_9AGAM</name>
<reference evidence="1" key="1">
    <citation type="journal article" date="2021" name="New Phytol.">
        <title>Evolutionary innovations through gain and loss of genes in the ectomycorrhizal Boletales.</title>
        <authorList>
            <person name="Wu G."/>
            <person name="Miyauchi S."/>
            <person name="Morin E."/>
            <person name="Kuo A."/>
            <person name="Drula E."/>
            <person name="Varga T."/>
            <person name="Kohler A."/>
            <person name="Feng B."/>
            <person name="Cao Y."/>
            <person name="Lipzen A."/>
            <person name="Daum C."/>
            <person name="Hundley H."/>
            <person name="Pangilinan J."/>
            <person name="Johnson J."/>
            <person name="Barry K."/>
            <person name="LaButti K."/>
            <person name="Ng V."/>
            <person name="Ahrendt S."/>
            <person name="Min B."/>
            <person name="Choi I.G."/>
            <person name="Park H."/>
            <person name="Plett J.M."/>
            <person name="Magnuson J."/>
            <person name="Spatafora J.W."/>
            <person name="Nagy L.G."/>
            <person name="Henrissat B."/>
            <person name="Grigoriev I.V."/>
            <person name="Yang Z.L."/>
            <person name="Xu J."/>
            <person name="Martin F.M."/>
        </authorList>
    </citation>
    <scope>NUCLEOTIDE SEQUENCE</scope>
    <source>
        <strain evidence="1">KUC20120723A-06</strain>
    </source>
</reference>
<dbReference type="EMBL" id="MU266669">
    <property type="protein sequence ID" value="KAH7919354.1"/>
    <property type="molecule type" value="Genomic_DNA"/>
</dbReference>
<organism evidence="1 2">
    <name type="scientific">Leucogyrophana mollusca</name>
    <dbReference type="NCBI Taxonomy" id="85980"/>
    <lineage>
        <taxon>Eukaryota</taxon>
        <taxon>Fungi</taxon>
        <taxon>Dikarya</taxon>
        <taxon>Basidiomycota</taxon>
        <taxon>Agaricomycotina</taxon>
        <taxon>Agaricomycetes</taxon>
        <taxon>Agaricomycetidae</taxon>
        <taxon>Boletales</taxon>
        <taxon>Boletales incertae sedis</taxon>
        <taxon>Leucogyrophana</taxon>
    </lineage>
</organism>
<dbReference type="Proteomes" id="UP000790709">
    <property type="component" value="Unassembled WGS sequence"/>
</dbReference>
<evidence type="ECO:0000313" key="1">
    <source>
        <dbReference type="EMBL" id="KAH7919354.1"/>
    </source>
</evidence>
<comment type="caution">
    <text evidence="1">The sequence shown here is derived from an EMBL/GenBank/DDBJ whole genome shotgun (WGS) entry which is preliminary data.</text>
</comment>
<protein>
    <submittedName>
        <fullName evidence="1">Uncharacterized protein</fullName>
    </submittedName>
</protein>
<evidence type="ECO:0000313" key="2">
    <source>
        <dbReference type="Proteomes" id="UP000790709"/>
    </source>
</evidence>
<sequence>MLYHFYIFCSMCRRIRHRSTIPSLDAHHVRFYLENDHLIAICVRPSSWLLPCPRPLPSASQMCAHSRPRYPAVLRLNFVPFLRNRRRTRSLSVPPSRSPAAVGVRSGAPVVVGGAFRGRLTFRLGLDVALE</sequence>
<proteinExistence type="predicted"/>